<feature type="region of interest" description="Disordered" evidence="2">
    <location>
        <begin position="270"/>
        <end position="406"/>
    </location>
</feature>
<evidence type="ECO:0000313" key="3">
    <source>
        <dbReference type="EMBL" id="OAD58104.1"/>
    </source>
</evidence>
<dbReference type="EMBL" id="KQ761164">
    <property type="protein sequence ID" value="OAD58104.1"/>
    <property type="molecule type" value="Genomic_DNA"/>
</dbReference>
<feature type="compositionally biased region" description="Basic residues" evidence="2">
    <location>
        <begin position="349"/>
        <end position="360"/>
    </location>
</feature>
<feature type="coiled-coil region" evidence="1">
    <location>
        <begin position="98"/>
        <end position="129"/>
    </location>
</feature>
<evidence type="ECO:0000256" key="2">
    <source>
        <dbReference type="SAM" id="MobiDB-lite"/>
    </source>
</evidence>
<feature type="compositionally biased region" description="Low complexity" evidence="2">
    <location>
        <begin position="821"/>
        <end position="842"/>
    </location>
</feature>
<reference evidence="3 4" key="1">
    <citation type="submission" date="2015-07" db="EMBL/GenBank/DDBJ databases">
        <title>The genome of Eufriesea mexicana.</title>
        <authorList>
            <person name="Pan H."/>
            <person name="Kapheim K."/>
        </authorList>
    </citation>
    <scope>NUCLEOTIDE SEQUENCE [LARGE SCALE GENOMIC DNA]</scope>
    <source>
        <strain evidence="3">0111107269</strain>
        <tissue evidence="3">Whole body</tissue>
    </source>
</reference>
<feature type="compositionally biased region" description="Basic and acidic residues" evidence="2">
    <location>
        <begin position="149"/>
        <end position="168"/>
    </location>
</feature>
<feature type="compositionally biased region" description="Basic and acidic residues" evidence="2">
    <location>
        <begin position="716"/>
        <end position="740"/>
    </location>
</feature>
<name>A0A310SH44_9HYME</name>
<sequence>MILCGNVCVFYPNGMKEEEEIGEIIESAPTTPLIVADEPKYPTEPTPVQQASYASELCNAKSLSAKSCGFRRQNSAGRSSNAAEDIGDWSNSILAEFNTIIANEIDELTKELERKRKKEERRIVQYKELLNEFGISDSESSAGSSCEASTDRSSSRPNKENRDRRNGKLFSDETGYRFLLSSDYDEPRDRVVSAENERRKSGSLPEDLQRVFVARGRYPELGDVLNSDYDEPNNSPAMSFVDDHGQIDRNTSSLPSKLDRGHVQKYEEGSRAKYLGNSYDQPKKHVEISSKTNEDVDEKRATGPSRIGPGSRLGIDADKTIDDSNAKLPPRQRSDAHRKSSLPVNLAIQKRRRTPRLARIRRADEQNAMDPEYDLDEDKIPVGPRSLDGNGPKSAPVTPTEEKKSPFSKFLWKKHTPVFHENTEDVVLVRVSSLPDQDFLQLDNDTDGRSKNGRSDSKDSLSKKRAVSPLTLRSDISAKRLSESDKDVRQVSPVDLKKFSLSRSRGNDVGVNCDLPEDDNAGSIGSVDSGKFDRVENVDVKKILDEQNSRSGSLPISLQSLLSKIRNGSGSCCPNSPPMDSLTCSDMATQTSPAISRSSSFTWVSDCDSPRAESQMDSQSLQDESTLDPASPQDTVDDDNRSSSSSQDLLQSMDEISSGSLSPDTTDRASPLESGIGTASPPRSTDRRIVKPPSSSKCHRKETWERIRRRPSKLNSRSDKHSQDVWIKRESVHTQTKENDDQYSQDAVDSSSGLDDTLPRIKPPRPTNLPLWDNIPQAQTPLLSCPFAKQLTVPRRFVARKNPLPSQKRFFDGLSTTASSSLSSGELLETPPRAPSSPSAASLQLKPEPLSAEMGGKSSSAPLLENNDAAKTNGKVPTDNCRGSCEAAACPARDISLNIDNKPVHESVSRRRKFGDLAGGVSS</sequence>
<evidence type="ECO:0000256" key="1">
    <source>
        <dbReference type="SAM" id="Coils"/>
    </source>
</evidence>
<keyword evidence="1" id="KW-0175">Coiled coil</keyword>
<proteinExistence type="predicted"/>
<accession>A0A310SH44</accession>
<feature type="compositionally biased region" description="Low complexity" evidence="2">
    <location>
        <begin position="137"/>
        <end position="148"/>
    </location>
</feature>
<feature type="compositionally biased region" description="Polar residues" evidence="2">
    <location>
        <begin position="655"/>
        <end position="664"/>
    </location>
</feature>
<keyword evidence="4" id="KW-1185">Reference proteome</keyword>
<protein>
    <submittedName>
        <fullName evidence="3">Uncharacterized protein</fullName>
    </submittedName>
</protein>
<feature type="compositionally biased region" description="Polar residues" evidence="2">
    <location>
        <begin position="742"/>
        <end position="754"/>
    </location>
</feature>
<feature type="region of interest" description="Disordered" evidence="2">
    <location>
        <begin position="904"/>
        <end position="923"/>
    </location>
</feature>
<feature type="compositionally biased region" description="Basic and acidic residues" evidence="2">
    <location>
        <begin position="315"/>
        <end position="325"/>
    </location>
</feature>
<feature type="region of interest" description="Disordered" evidence="2">
    <location>
        <begin position="439"/>
        <end position="468"/>
    </location>
</feature>
<feature type="region of interest" description="Disordered" evidence="2">
    <location>
        <begin position="242"/>
        <end position="261"/>
    </location>
</feature>
<dbReference type="AlphaFoldDB" id="A0A310SH44"/>
<gene>
    <name evidence="3" type="ORF">WN48_00779</name>
</gene>
<feature type="compositionally biased region" description="Polar residues" evidence="2">
    <location>
        <begin position="615"/>
        <end position="624"/>
    </location>
</feature>
<feature type="region of interest" description="Disordered" evidence="2">
    <location>
        <begin position="137"/>
        <end position="168"/>
    </location>
</feature>
<organism evidence="3 4">
    <name type="scientific">Eufriesea mexicana</name>
    <dbReference type="NCBI Taxonomy" id="516756"/>
    <lineage>
        <taxon>Eukaryota</taxon>
        <taxon>Metazoa</taxon>
        <taxon>Ecdysozoa</taxon>
        <taxon>Arthropoda</taxon>
        <taxon>Hexapoda</taxon>
        <taxon>Insecta</taxon>
        <taxon>Pterygota</taxon>
        <taxon>Neoptera</taxon>
        <taxon>Endopterygota</taxon>
        <taxon>Hymenoptera</taxon>
        <taxon>Apocrita</taxon>
        <taxon>Aculeata</taxon>
        <taxon>Apoidea</taxon>
        <taxon>Anthophila</taxon>
        <taxon>Apidae</taxon>
        <taxon>Eufriesea</taxon>
    </lineage>
</organism>
<feature type="compositionally biased region" description="Basic and acidic residues" evidence="2">
    <location>
        <begin position="446"/>
        <end position="462"/>
    </location>
</feature>
<dbReference type="Proteomes" id="UP000250275">
    <property type="component" value="Unassembled WGS sequence"/>
</dbReference>
<feature type="region of interest" description="Disordered" evidence="2">
    <location>
        <begin position="595"/>
        <end position="771"/>
    </location>
</feature>
<evidence type="ECO:0000313" key="4">
    <source>
        <dbReference type="Proteomes" id="UP000250275"/>
    </source>
</evidence>
<dbReference type="OrthoDB" id="10003330at2759"/>
<feature type="compositionally biased region" description="Basic and acidic residues" evidence="2">
    <location>
        <begin position="281"/>
        <end position="301"/>
    </location>
</feature>
<feature type="region of interest" description="Disordered" evidence="2">
    <location>
        <begin position="821"/>
        <end position="883"/>
    </location>
</feature>
<feature type="compositionally biased region" description="Low complexity" evidence="2">
    <location>
        <begin position="642"/>
        <end position="654"/>
    </location>
</feature>